<keyword evidence="4" id="KW-0501">Molybdenum cofactor biosynthesis</keyword>
<dbReference type="GO" id="GO:0061599">
    <property type="term" value="F:molybdopterin molybdotransferase activity"/>
    <property type="evidence" value="ECO:0007669"/>
    <property type="project" value="UniProtKB-EC"/>
</dbReference>
<organism evidence="6 7">
    <name type="scientific">Euroglyphus maynei</name>
    <name type="common">Mayne's house dust mite</name>
    <dbReference type="NCBI Taxonomy" id="6958"/>
    <lineage>
        <taxon>Eukaryota</taxon>
        <taxon>Metazoa</taxon>
        <taxon>Ecdysozoa</taxon>
        <taxon>Arthropoda</taxon>
        <taxon>Chelicerata</taxon>
        <taxon>Arachnida</taxon>
        <taxon>Acari</taxon>
        <taxon>Acariformes</taxon>
        <taxon>Sarcoptiformes</taxon>
        <taxon>Astigmata</taxon>
        <taxon>Psoroptidia</taxon>
        <taxon>Analgoidea</taxon>
        <taxon>Pyroglyphidae</taxon>
        <taxon>Pyroglyphinae</taxon>
        <taxon>Euroglyphus</taxon>
    </lineage>
</organism>
<keyword evidence="7" id="KW-1185">Reference proteome</keyword>
<dbReference type="PROSITE" id="PS01078">
    <property type="entry name" value="MOCF_BIOSYNTHESIS_1"/>
    <property type="match status" value="1"/>
</dbReference>
<dbReference type="AlphaFoldDB" id="A0A1Y3BP34"/>
<dbReference type="OrthoDB" id="4349954at2759"/>
<name>A0A1Y3BP34_EURMA</name>
<proteinExistence type="inferred from homology"/>
<dbReference type="PANTHER" id="PTHR43764:SF1">
    <property type="entry name" value="MOLYBDOPTERIN MOLYBDOTRANSFERASE"/>
    <property type="match status" value="1"/>
</dbReference>
<dbReference type="InterPro" id="IPR051920">
    <property type="entry name" value="MPT_Adenylyltrnsfr/MoaC-Rel"/>
</dbReference>
<sequence>MYGFAILTVSDRCSRNENVDTSGPLLRQLIKDCHDQFTVLDYQIVPDDKNILKELLIRWSNRSDVDCILTTGGTGLTSRDITPETTDEIIEKEVPGISLALISASLLVTPMAMLSSFNVNFFPG</sequence>
<dbReference type="GO" id="GO:0006777">
    <property type="term" value="P:Mo-molybdopterin cofactor biosynthetic process"/>
    <property type="evidence" value="ECO:0007669"/>
    <property type="project" value="UniProtKB-KW"/>
</dbReference>
<dbReference type="SUPFAM" id="SSF53218">
    <property type="entry name" value="Molybdenum cofactor biosynthesis proteins"/>
    <property type="match status" value="1"/>
</dbReference>
<evidence type="ECO:0000256" key="2">
    <source>
        <dbReference type="ARBA" id="ARBA00007589"/>
    </source>
</evidence>
<comment type="pathway">
    <text evidence="1">Cofactor biosynthesis; molybdopterin biosynthesis.</text>
</comment>
<dbReference type="NCBIfam" id="TIGR00177">
    <property type="entry name" value="molyb_syn"/>
    <property type="match status" value="1"/>
</dbReference>
<evidence type="ECO:0000256" key="3">
    <source>
        <dbReference type="ARBA" id="ARBA00013269"/>
    </source>
</evidence>
<dbReference type="EMBL" id="MUJZ01006938">
    <property type="protein sequence ID" value="OTF82740.1"/>
    <property type="molecule type" value="Genomic_DNA"/>
</dbReference>
<evidence type="ECO:0000313" key="6">
    <source>
        <dbReference type="EMBL" id="OTF82740.1"/>
    </source>
</evidence>
<evidence type="ECO:0000256" key="1">
    <source>
        <dbReference type="ARBA" id="ARBA00005046"/>
    </source>
</evidence>
<comment type="similarity">
    <text evidence="2">In the N-terminal section; belongs to the MoaB/Mog family.</text>
</comment>
<dbReference type="CDD" id="cd00886">
    <property type="entry name" value="MogA_MoaB"/>
    <property type="match status" value="1"/>
</dbReference>
<dbReference type="InterPro" id="IPR008284">
    <property type="entry name" value="MoCF_biosynth_CS"/>
</dbReference>
<evidence type="ECO:0000313" key="7">
    <source>
        <dbReference type="Proteomes" id="UP000194236"/>
    </source>
</evidence>
<reference evidence="6 7" key="1">
    <citation type="submission" date="2017-03" db="EMBL/GenBank/DDBJ databases">
        <title>Genome Survey of Euroglyphus maynei.</title>
        <authorList>
            <person name="Arlian L.G."/>
            <person name="Morgan M.S."/>
            <person name="Rider S.D."/>
        </authorList>
    </citation>
    <scope>NUCLEOTIDE SEQUENCE [LARGE SCALE GENOMIC DNA]</scope>
    <source>
        <strain evidence="6">Arlian Lab</strain>
        <tissue evidence="6">Whole body</tissue>
    </source>
</reference>
<dbReference type="EC" id="2.10.1.1" evidence="3"/>
<dbReference type="Gene3D" id="3.40.980.10">
    <property type="entry name" value="MoaB/Mog-like domain"/>
    <property type="match status" value="1"/>
</dbReference>
<evidence type="ECO:0000256" key="4">
    <source>
        <dbReference type="ARBA" id="ARBA00023150"/>
    </source>
</evidence>
<evidence type="ECO:0000259" key="5">
    <source>
        <dbReference type="SMART" id="SM00852"/>
    </source>
</evidence>
<accession>A0A1Y3BP34</accession>
<dbReference type="SMART" id="SM00852">
    <property type="entry name" value="MoCF_biosynth"/>
    <property type="match status" value="1"/>
</dbReference>
<protein>
    <recommendedName>
        <fullName evidence="3">molybdopterin molybdotransferase</fullName>
        <ecNumber evidence="3">2.10.1.1</ecNumber>
    </recommendedName>
</protein>
<dbReference type="InterPro" id="IPR001453">
    <property type="entry name" value="MoaB/Mog_dom"/>
</dbReference>
<dbReference type="InterPro" id="IPR036425">
    <property type="entry name" value="MoaB/Mog-like_dom_sf"/>
</dbReference>
<feature type="domain" description="MoaB/Mog" evidence="5">
    <location>
        <begin position="5"/>
        <end position="114"/>
    </location>
</feature>
<gene>
    <name evidence="6" type="ORF">BLA29_003207</name>
</gene>
<dbReference type="Proteomes" id="UP000194236">
    <property type="component" value="Unassembled WGS sequence"/>
</dbReference>
<dbReference type="PANTHER" id="PTHR43764">
    <property type="entry name" value="MOLYBDENUM COFACTOR BIOSYNTHESIS"/>
    <property type="match status" value="1"/>
</dbReference>
<dbReference type="Pfam" id="PF00994">
    <property type="entry name" value="MoCF_biosynth"/>
    <property type="match status" value="1"/>
</dbReference>
<comment type="caution">
    <text evidence="6">The sequence shown here is derived from an EMBL/GenBank/DDBJ whole genome shotgun (WGS) entry which is preliminary data.</text>
</comment>